<keyword evidence="1" id="KW-0472">Membrane</keyword>
<sequence>MQTLKGSLTRMRGPLSVLAAGAAGAVLLLFVDPNQPGNFLPKCPFKALTGLDCPGCGVTRMLHALLHGDVVAAWHFNAVLLVLGVPTVAWLLTRWTIARWKGERRPVRPALGFAVLAVALVWGVGRNLA</sequence>
<evidence type="ECO:0000313" key="2">
    <source>
        <dbReference type="EMBL" id="SDP70858.1"/>
    </source>
</evidence>
<evidence type="ECO:0000313" key="4">
    <source>
        <dbReference type="Proteomes" id="UP000199691"/>
    </source>
</evidence>
<evidence type="ECO:0008006" key="5">
    <source>
        <dbReference type="Google" id="ProtNLM"/>
    </source>
</evidence>
<evidence type="ECO:0000313" key="3">
    <source>
        <dbReference type="EMBL" id="SDP98408.1"/>
    </source>
</evidence>
<dbReference type="Proteomes" id="UP000199691">
    <property type="component" value="Unassembled WGS sequence"/>
</dbReference>
<dbReference type="EMBL" id="FNIX01000013">
    <property type="protein sequence ID" value="SDP70858.1"/>
    <property type="molecule type" value="Genomic_DNA"/>
</dbReference>
<reference evidence="2" key="2">
    <citation type="submission" date="2016-10" db="EMBL/GenBank/DDBJ databases">
        <authorList>
            <person name="de Groot N.N."/>
        </authorList>
    </citation>
    <scope>NUCLEOTIDE SEQUENCE [LARGE SCALE GENOMIC DNA]</scope>
    <source>
        <strain evidence="2">CGMCC 4.6609</strain>
    </source>
</reference>
<proteinExistence type="predicted"/>
<dbReference type="EMBL" id="FNIX01000039">
    <property type="protein sequence ID" value="SDP98408.1"/>
    <property type="molecule type" value="Genomic_DNA"/>
</dbReference>
<keyword evidence="1" id="KW-1133">Transmembrane helix</keyword>
<dbReference type="STRING" id="641025.SAMN05421507_11316"/>
<dbReference type="OrthoDB" id="5966662at2"/>
<keyword evidence="4" id="KW-1185">Reference proteome</keyword>
<name>A0A1H0UY72_9PSEU</name>
<keyword evidence="1" id="KW-0812">Transmembrane</keyword>
<dbReference type="InterPro" id="IPR021215">
    <property type="entry name" value="DUF2752"/>
</dbReference>
<protein>
    <recommendedName>
        <fullName evidence="5">DUF2752 domain-containing protein</fullName>
    </recommendedName>
</protein>
<organism evidence="2 4">
    <name type="scientific">Lentzea jiangxiensis</name>
    <dbReference type="NCBI Taxonomy" id="641025"/>
    <lineage>
        <taxon>Bacteria</taxon>
        <taxon>Bacillati</taxon>
        <taxon>Actinomycetota</taxon>
        <taxon>Actinomycetes</taxon>
        <taxon>Pseudonocardiales</taxon>
        <taxon>Pseudonocardiaceae</taxon>
        <taxon>Lentzea</taxon>
    </lineage>
</organism>
<feature type="transmembrane region" description="Helical" evidence="1">
    <location>
        <begin position="12"/>
        <end position="31"/>
    </location>
</feature>
<reference evidence="4" key="1">
    <citation type="submission" date="2016-10" db="EMBL/GenBank/DDBJ databases">
        <authorList>
            <person name="Varghese N."/>
            <person name="Submissions S."/>
        </authorList>
    </citation>
    <scope>NUCLEOTIDE SEQUENCE [LARGE SCALE GENOMIC DNA]</scope>
    <source>
        <strain evidence="4">CGMCC 4.6609</strain>
    </source>
</reference>
<evidence type="ECO:0000256" key="1">
    <source>
        <dbReference type="SAM" id="Phobius"/>
    </source>
</evidence>
<accession>A0A1H0UY72</accession>
<feature type="transmembrane region" description="Helical" evidence="1">
    <location>
        <begin position="72"/>
        <end position="95"/>
    </location>
</feature>
<dbReference type="AlphaFoldDB" id="A0A1H0UY72"/>
<feature type="transmembrane region" description="Helical" evidence="1">
    <location>
        <begin position="107"/>
        <end position="125"/>
    </location>
</feature>
<gene>
    <name evidence="2" type="ORF">SAMN05421507_11316</name>
    <name evidence="3" type="ORF">SAMN05421507_13912</name>
</gene>
<dbReference type="Pfam" id="PF10825">
    <property type="entry name" value="DUF2752"/>
    <property type="match status" value="1"/>
</dbReference>